<protein>
    <recommendedName>
        <fullName evidence="3">Small peptidoglycan-associated lipoprotein</fullName>
    </recommendedName>
</protein>
<keyword evidence="2" id="KW-1185">Reference proteome</keyword>
<dbReference type="InterPro" id="IPR036249">
    <property type="entry name" value="Thioredoxin-like_sf"/>
</dbReference>
<gene>
    <name evidence="1" type="ORF">JOD17_004343</name>
</gene>
<dbReference type="SUPFAM" id="SSF52833">
    <property type="entry name" value="Thioredoxin-like"/>
    <property type="match status" value="1"/>
</dbReference>
<name>A0ABS2PIC8_9BACL</name>
<dbReference type="RefSeq" id="WP_204699898.1">
    <property type="nucleotide sequence ID" value="NZ_JAFBEC010000030.1"/>
</dbReference>
<evidence type="ECO:0008006" key="3">
    <source>
        <dbReference type="Google" id="ProtNLM"/>
    </source>
</evidence>
<comment type="caution">
    <text evidence="1">The sequence shown here is derived from an EMBL/GenBank/DDBJ whole genome shotgun (WGS) entry which is preliminary data.</text>
</comment>
<accession>A0ABS2PIC8</accession>
<reference evidence="1 2" key="1">
    <citation type="submission" date="2021-01" db="EMBL/GenBank/DDBJ databases">
        <title>Genomic Encyclopedia of Type Strains, Phase IV (KMG-IV): sequencing the most valuable type-strain genomes for metagenomic binning, comparative biology and taxonomic classification.</title>
        <authorList>
            <person name="Goeker M."/>
        </authorList>
    </citation>
    <scope>NUCLEOTIDE SEQUENCE [LARGE SCALE GENOMIC DNA]</scope>
    <source>
        <strain evidence="1 2">DSM 25540</strain>
    </source>
</reference>
<evidence type="ECO:0000313" key="1">
    <source>
        <dbReference type="EMBL" id="MBM7635194.1"/>
    </source>
</evidence>
<dbReference type="EMBL" id="JAFBEC010000030">
    <property type="protein sequence ID" value="MBM7635194.1"/>
    <property type="molecule type" value="Genomic_DNA"/>
</dbReference>
<sequence>MIACSFNNASSIETDDLIHSDQPMILLIYDDKDHEVEKTYLEAISTFHAEHPDTEVNLVDKTTHESLIDDLNLDEYPALVLQDTGVYHVRASGKTSREVILHQLRSDHDRFSLQHAY</sequence>
<evidence type="ECO:0000313" key="2">
    <source>
        <dbReference type="Proteomes" id="UP000741863"/>
    </source>
</evidence>
<dbReference type="Proteomes" id="UP000741863">
    <property type="component" value="Unassembled WGS sequence"/>
</dbReference>
<proteinExistence type="predicted"/>
<organism evidence="1 2">
    <name type="scientific">Geomicrobium sediminis</name>
    <dbReference type="NCBI Taxonomy" id="1347788"/>
    <lineage>
        <taxon>Bacteria</taxon>
        <taxon>Bacillati</taxon>
        <taxon>Bacillota</taxon>
        <taxon>Bacilli</taxon>
        <taxon>Bacillales</taxon>
        <taxon>Geomicrobium</taxon>
    </lineage>
</organism>